<dbReference type="RefSeq" id="XP_049316877.1">
    <property type="nucleotide sequence ID" value="XM_049460920.1"/>
</dbReference>
<evidence type="ECO:0000313" key="2">
    <source>
        <dbReference type="RefSeq" id="XP_049316877.1"/>
    </source>
</evidence>
<keyword evidence="1" id="KW-1185">Reference proteome</keyword>
<evidence type="ECO:0000313" key="1">
    <source>
        <dbReference type="Proteomes" id="UP001652620"/>
    </source>
</evidence>
<gene>
    <name evidence="2" type="primary">LOC125779557</name>
</gene>
<dbReference type="GeneID" id="125779557"/>
<reference evidence="2" key="1">
    <citation type="submission" date="2025-08" db="UniProtKB">
        <authorList>
            <consortium name="RefSeq"/>
        </authorList>
    </citation>
    <scope>IDENTIFICATION</scope>
    <source>
        <tissue evidence="2">Adult</tissue>
    </source>
</reference>
<dbReference type="Proteomes" id="UP001652620">
    <property type="component" value="Chromosome 6"/>
</dbReference>
<sequence length="111" mass="12427">MSATVHKILVHSAQIMEASLVPVGCLGENASEARNKFYKKDRIAHERKNSQSNNIVNVFNRAMDSFDPLLSSICLNNRTKNKLIRRIPHEATELLELLAVPDNLDVASTSR</sequence>
<protein>
    <submittedName>
        <fullName evidence="2">Uncharacterized protein LOC125779557</fullName>
    </submittedName>
</protein>
<name>A0ABM3K5Y0_BACDO</name>
<organism evidence="1 2">
    <name type="scientific">Bactrocera dorsalis</name>
    <name type="common">Oriental fruit fly</name>
    <name type="synonym">Dacus dorsalis</name>
    <dbReference type="NCBI Taxonomy" id="27457"/>
    <lineage>
        <taxon>Eukaryota</taxon>
        <taxon>Metazoa</taxon>
        <taxon>Ecdysozoa</taxon>
        <taxon>Arthropoda</taxon>
        <taxon>Hexapoda</taxon>
        <taxon>Insecta</taxon>
        <taxon>Pterygota</taxon>
        <taxon>Neoptera</taxon>
        <taxon>Endopterygota</taxon>
        <taxon>Diptera</taxon>
        <taxon>Brachycera</taxon>
        <taxon>Muscomorpha</taxon>
        <taxon>Tephritoidea</taxon>
        <taxon>Tephritidae</taxon>
        <taxon>Bactrocera</taxon>
        <taxon>Bactrocera</taxon>
    </lineage>
</organism>
<accession>A0ABM3K5Y0</accession>
<proteinExistence type="predicted"/>